<sequence length="80" mass="8900">MASDYTPVKAFEIASGLSAIELRTLFAIVFIALLLLAYVWAIKKGYSGLFNGVQDDIFSYLKLILKGATMLIVVVIFFIY</sequence>
<name>U1I603_9PAST</name>
<dbReference type="InterPro" id="IPR021676">
    <property type="entry name" value="DUF3262"/>
</dbReference>
<dbReference type="Pfam" id="PF11660">
    <property type="entry name" value="DUF3262"/>
    <property type="match status" value="1"/>
</dbReference>
<dbReference type="Proteomes" id="UP000016529">
    <property type="component" value="Unassembled WGS sequence"/>
</dbReference>
<accession>U1I603</accession>
<dbReference type="RefSeq" id="WP_021462258.1">
    <property type="nucleotide sequence ID" value="NZ_AVOX01000055.1"/>
</dbReference>
<gene>
    <name evidence="2" type="ORF">N561_10590</name>
</gene>
<evidence type="ECO:0000313" key="3">
    <source>
        <dbReference type="Proteomes" id="UP000016529"/>
    </source>
</evidence>
<dbReference type="PATRIC" id="fig|1195244.3.peg.2030"/>
<reference evidence="2 3" key="1">
    <citation type="journal article" date="2013" name="Genome Announc.">
        <title>Draft Genome Sequence of Gallibacterium anatis bv. haemolytica 12656-12 Liver, an Isolate Obtained from the Liver of a Septicemic Chicken.</title>
        <authorList>
            <person name="Kudirkiene E."/>
            <person name="Christensen H."/>
            <person name="Bojesen A.M."/>
        </authorList>
    </citation>
    <scope>NUCLEOTIDE SEQUENCE [LARGE SCALE GENOMIC DNA]</scope>
    <source>
        <strain evidence="2">12656/12</strain>
    </source>
</reference>
<comment type="caution">
    <text evidence="2">The sequence shown here is derived from an EMBL/GenBank/DDBJ whole genome shotgun (WGS) entry which is preliminary data.</text>
</comment>
<organism evidence="2 3">
    <name type="scientific">Gallibacterium anatis 12656/12</name>
    <dbReference type="NCBI Taxonomy" id="1195244"/>
    <lineage>
        <taxon>Bacteria</taxon>
        <taxon>Pseudomonadati</taxon>
        <taxon>Pseudomonadota</taxon>
        <taxon>Gammaproteobacteria</taxon>
        <taxon>Pasteurellales</taxon>
        <taxon>Pasteurellaceae</taxon>
        <taxon>Gallibacterium</taxon>
    </lineage>
</organism>
<dbReference type="EMBL" id="AVOX01000055">
    <property type="protein sequence ID" value="ERF77614.1"/>
    <property type="molecule type" value="Genomic_DNA"/>
</dbReference>
<dbReference type="AlphaFoldDB" id="U1I603"/>
<protein>
    <submittedName>
        <fullName evidence="2">Uncharacterized protein</fullName>
    </submittedName>
</protein>
<keyword evidence="1" id="KW-1133">Transmembrane helix</keyword>
<evidence type="ECO:0000313" key="2">
    <source>
        <dbReference type="EMBL" id="ERF77614.1"/>
    </source>
</evidence>
<feature type="transmembrane region" description="Helical" evidence="1">
    <location>
        <begin position="63"/>
        <end position="79"/>
    </location>
</feature>
<proteinExistence type="predicted"/>
<keyword evidence="1" id="KW-0472">Membrane</keyword>
<feature type="transmembrane region" description="Helical" evidence="1">
    <location>
        <begin position="20"/>
        <end position="42"/>
    </location>
</feature>
<keyword evidence="1" id="KW-0812">Transmembrane</keyword>
<evidence type="ECO:0000256" key="1">
    <source>
        <dbReference type="SAM" id="Phobius"/>
    </source>
</evidence>